<keyword evidence="2" id="KW-1185">Reference proteome</keyword>
<sequence>MSNNPAIPINRTDCGGAKIEGAYRLIRNPRISAEVIAKAGYKNTAKLVDDYDVLLALEDTTTLSSNHSNVFDEMVNTASKK</sequence>
<dbReference type="InterPro" id="IPR012337">
    <property type="entry name" value="RNaseH-like_sf"/>
</dbReference>
<gene>
    <name evidence="1" type="ORF">ACFFIT_01830</name>
</gene>
<name>A0ABV6C7A1_9GAMM</name>
<evidence type="ECO:0008006" key="3">
    <source>
        <dbReference type="Google" id="ProtNLM"/>
    </source>
</evidence>
<organism evidence="1 2">
    <name type="scientific">Thorsellia kenyensis</name>
    <dbReference type="NCBI Taxonomy" id="1549888"/>
    <lineage>
        <taxon>Bacteria</taxon>
        <taxon>Pseudomonadati</taxon>
        <taxon>Pseudomonadota</taxon>
        <taxon>Gammaproteobacteria</taxon>
        <taxon>Enterobacterales</taxon>
        <taxon>Thorselliaceae</taxon>
        <taxon>Thorsellia</taxon>
    </lineage>
</organism>
<reference evidence="1 2" key="1">
    <citation type="submission" date="2024-09" db="EMBL/GenBank/DDBJ databases">
        <authorList>
            <person name="Sun Q."/>
            <person name="Mori K."/>
        </authorList>
    </citation>
    <scope>NUCLEOTIDE SEQUENCE [LARGE SCALE GENOMIC DNA]</scope>
    <source>
        <strain evidence="1 2">CCM 8545</strain>
    </source>
</reference>
<proteinExistence type="predicted"/>
<evidence type="ECO:0000313" key="1">
    <source>
        <dbReference type="EMBL" id="MFC0178844.1"/>
    </source>
</evidence>
<dbReference type="RefSeq" id="WP_385875846.1">
    <property type="nucleotide sequence ID" value="NZ_JBHLXE010000016.1"/>
</dbReference>
<accession>A0ABV6C7A1</accession>
<dbReference type="Proteomes" id="UP001589758">
    <property type="component" value="Unassembled WGS sequence"/>
</dbReference>
<dbReference type="EMBL" id="JBHLXE010000016">
    <property type="protein sequence ID" value="MFC0178844.1"/>
    <property type="molecule type" value="Genomic_DNA"/>
</dbReference>
<dbReference type="SUPFAM" id="SSF53098">
    <property type="entry name" value="Ribonuclease H-like"/>
    <property type="match status" value="1"/>
</dbReference>
<evidence type="ECO:0000313" key="2">
    <source>
        <dbReference type="Proteomes" id="UP001589758"/>
    </source>
</evidence>
<protein>
    <recommendedName>
        <fullName evidence="3">Transposase</fullName>
    </recommendedName>
</protein>
<comment type="caution">
    <text evidence="1">The sequence shown here is derived from an EMBL/GenBank/DDBJ whole genome shotgun (WGS) entry which is preliminary data.</text>
</comment>